<name>A0A0A9G526_ARUDO</name>
<evidence type="ECO:0000313" key="2">
    <source>
        <dbReference type="EMBL" id="JAE20190.1"/>
    </source>
</evidence>
<protein>
    <recommendedName>
        <fullName evidence="3">Secreted protein</fullName>
    </recommendedName>
</protein>
<organism evidence="2">
    <name type="scientific">Arundo donax</name>
    <name type="common">Giant reed</name>
    <name type="synonym">Donax arundinaceus</name>
    <dbReference type="NCBI Taxonomy" id="35708"/>
    <lineage>
        <taxon>Eukaryota</taxon>
        <taxon>Viridiplantae</taxon>
        <taxon>Streptophyta</taxon>
        <taxon>Embryophyta</taxon>
        <taxon>Tracheophyta</taxon>
        <taxon>Spermatophyta</taxon>
        <taxon>Magnoliopsida</taxon>
        <taxon>Liliopsida</taxon>
        <taxon>Poales</taxon>
        <taxon>Poaceae</taxon>
        <taxon>PACMAD clade</taxon>
        <taxon>Arundinoideae</taxon>
        <taxon>Arundineae</taxon>
        <taxon>Arundo</taxon>
    </lineage>
</organism>
<evidence type="ECO:0008006" key="3">
    <source>
        <dbReference type="Google" id="ProtNLM"/>
    </source>
</evidence>
<feature type="signal peptide" evidence="1">
    <location>
        <begin position="1"/>
        <end position="16"/>
    </location>
</feature>
<proteinExistence type="predicted"/>
<reference evidence="2" key="1">
    <citation type="submission" date="2014-09" db="EMBL/GenBank/DDBJ databases">
        <authorList>
            <person name="Magalhaes I.L.F."/>
            <person name="Oliveira U."/>
            <person name="Santos F.R."/>
            <person name="Vidigal T.H.D.A."/>
            <person name="Brescovit A.D."/>
            <person name="Santos A.J."/>
        </authorList>
    </citation>
    <scope>NUCLEOTIDE SEQUENCE</scope>
    <source>
        <tissue evidence="2">Shoot tissue taken approximately 20 cm above the soil surface</tissue>
    </source>
</reference>
<reference evidence="2" key="2">
    <citation type="journal article" date="2015" name="Data Brief">
        <title>Shoot transcriptome of the giant reed, Arundo donax.</title>
        <authorList>
            <person name="Barrero R.A."/>
            <person name="Guerrero F.D."/>
            <person name="Moolhuijzen P."/>
            <person name="Goolsby J.A."/>
            <person name="Tidwell J."/>
            <person name="Bellgard S.E."/>
            <person name="Bellgard M.I."/>
        </authorList>
    </citation>
    <scope>NUCLEOTIDE SEQUENCE</scope>
    <source>
        <tissue evidence="2">Shoot tissue taken approximately 20 cm above the soil surface</tissue>
    </source>
</reference>
<dbReference type="AlphaFoldDB" id="A0A0A9G526"/>
<sequence>MSSLSLFLFSLCSVVKQPAIMHTSGPGEDSSVQSFCPGAGTQWKRWRSQRWESQGCGIENGEKSVNLFVLQVEPSLKAPM</sequence>
<keyword evidence="1" id="KW-0732">Signal</keyword>
<dbReference type="EMBL" id="GBRH01177706">
    <property type="protein sequence ID" value="JAE20190.1"/>
    <property type="molecule type" value="Transcribed_RNA"/>
</dbReference>
<evidence type="ECO:0000256" key="1">
    <source>
        <dbReference type="SAM" id="SignalP"/>
    </source>
</evidence>
<feature type="chain" id="PRO_5002044788" description="Secreted protein" evidence="1">
    <location>
        <begin position="17"/>
        <end position="80"/>
    </location>
</feature>
<accession>A0A0A9G526</accession>